<protein>
    <submittedName>
        <fullName evidence="13">Iron complex outermembrane recepter protein</fullName>
    </submittedName>
</protein>
<dbReference type="SUPFAM" id="SSF56935">
    <property type="entry name" value="Porins"/>
    <property type="match status" value="1"/>
</dbReference>
<dbReference type="AlphaFoldDB" id="A0A450Z5S6"/>
<evidence type="ECO:0000256" key="1">
    <source>
        <dbReference type="ARBA" id="ARBA00004571"/>
    </source>
</evidence>
<dbReference type="InterPro" id="IPR039426">
    <property type="entry name" value="TonB-dep_rcpt-like"/>
</dbReference>
<dbReference type="Pfam" id="PF00593">
    <property type="entry name" value="TonB_dep_Rec_b-barrel"/>
    <property type="match status" value="1"/>
</dbReference>
<gene>
    <name evidence="14" type="ORF">BECKSD772D_GA0070982_11504</name>
    <name evidence="13" type="ORF">BECKSD772E_GA0070983_11604</name>
    <name evidence="12" type="ORF">BECKSD772F_GA0070984_11107</name>
</gene>
<reference evidence="13" key="1">
    <citation type="submission" date="2019-02" db="EMBL/GenBank/DDBJ databases">
        <authorList>
            <person name="Gruber-Vodicka R. H."/>
            <person name="Seah K. B. B."/>
        </authorList>
    </citation>
    <scope>NUCLEOTIDE SEQUENCE</scope>
    <source>
        <strain evidence="14">BECK_S127</strain>
        <strain evidence="13">BECK_S1320</strain>
        <strain evidence="12">BECK_S1321</strain>
    </source>
</reference>
<keyword evidence="3 8" id="KW-1134">Transmembrane beta strand</keyword>
<dbReference type="GO" id="GO:0015344">
    <property type="term" value="F:siderophore uptake transmembrane transporter activity"/>
    <property type="evidence" value="ECO:0007669"/>
    <property type="project" value="TreeGrafter"/>
</dbReference>
<keyword evidence="7 8" id="KW-0998">Cell outer membrane</keyword>
<evidence type="ECO:0000256" key="7">
    <source>
        <dbReference type="ARBA" id="ARBA00023237"/>
    </source>
</evidence>
<evidence type="ECO:0000256" key="9">
    <source>
        <dbReference type="RuleBase" id="RU003357"/>
    </source>
</evidence>
<evidence type="ECO:0000256" key="8">
    <source>
        <dbReference type="PROSITE-ProRule" id="PRU01360"/>
    </source>
</evidence>
<evidence type="ECO:0000256" key="5">
    <source>
        <dbReference type="ARBA" id="ARBA00023077"/>
    </source>
</evidence>
<feature type="domain" description="TonB-dependent receptor plug" evidence="11">
    <location>
        <begin position="58"/>
        <end position="143"/>
    </location>
</feature>
<name>A0A450Z5S6_9GAMM</name>
<accession>A0A450Z5S6</accession>
<evidence type="ECO:0000256" key="2">
    <source>
        <dbReference type="ARBA" id="ARBA00022448"/>
    </source>
</evidence>
<evidence type="ECO:0000259" key="10">
    <source>
        <dbReference type="Pfam" id="PF00593"/>
    </source>
</evidence>
<dbReference type="GO" id="GO:0009279">
    <property type="term" value="C:cell outer membrane"/>
    <property type="evidence" value="ECO:0007669"/>
    <property type="project" value="UniProtKB-SubCell"/>
</dbReference>
<dbReference type="EMBL" id="CAADFR010000110">
    <property type="protein sequence ID" value="VFK41965.1"/>
    <property type="molecule type" value="Genomic_DNA"/>
</dbReference>
<dbReference type="GO" id="GO:0044718">
    <property type="term" value="P:siderophore transmembrane transport"/>
    <property type="evidence" value="ECO:0007669"/>
    <property type="project" value="TreeGrafter"/>
</dbReference>
<dbReference type="EMBL" id="CAADHB010000150">
    <property type="protein sequence ID" value="VFK80746.1"/>
    <property type="molecule type" value="Genomic_DNA"/>
</dbReference>
<evidence type="ECO:0000313" key="14">
    <source>
        <dbReference type="EMBL" id="VFK80746.1"/>
    </source>
</evidence>
<evidence type="ECO:0000313" key="13">
    <source>
        <dbReference type="EMBL" id="VFK49141.1"/>
    </source>
</evidence>
<dbReference type="InterPro" id="IPR000531">
    <property type="entry name" value="Beta-barrel_TonB"/>
</dbReference>
<evidence type="ECO:0000256" key="3">
    <source>
        <dbReference type="ARBA" id="ARBA00022452"/>
    </source>
</evidence>
<dbReference type="NCBIfam" id="TIGR01778">
    <property type="entry name" value="TonB-copper"/>
    <property type="match status" value="1"/>
</dbReference>
<dbReference type="InterPro" id="IPR036942">
    <property type="entry name" value="Beta-barrel_TonB_sf"/>
</dbReference>
<feature type="domain" description="TonB-dependent receptor-like beta-barrel" evidence="10">
    <location>
        <begin position="202"/>
        <end position="656"/>
    </location>
</feature>
<dbReference type="PANTHER" id="PTHR30069:SF49">
    <property type="entry name" value="OUTER MEMBRANE PROTEIN C"/>
    <property type="match status" value="1"/>
</dbReference>
<dbReference type="PROSITE" id="PS52016">
    <property type="entry name" value="TONB_DEPENDENT_REC_3"/>
    <property type="match status" value="1"/>
</dbReference>
<dbReference type="EMBL" id="CAADFU010000160">
    <property type="protein sequence ID" value="VFK49141.1"/>
    <property type="molecule type" value="Genomic_DNA"/>
</dbReference>
<evidence type="ECO:0000256" key="4">
    <source>
        <dbReference type="ARBA" id="ARBA00022692"/>
    </source>
</evidence>
<keyword evidence="6 8" id="KW-0472">Membrane</keyword>
<evidence type="ECO:0000259" key="11">
    <source>
        <dbReference type="Pfam" id="PF07715"/>
    </source>
</evidence>
<sequence>MKNLLGLIPILSLCVSTEILGETSPDAKELSPIHMTADIIINPNIAEPTPDRREALSADGGDFLRQLNGISVGRFGGRGLEPIIRGQSQTRLNVLLDGAYIHGGCPNRMDPPTSWAAIETYESVTVLKGVQSLIHGGGGSGGTVLFERDTRGLAEARGIHGRVSAIGSDNGARYDVLGDLVASGESGYLRTFAEIKDAENYQDGQGREIRSAYEHRQGGIVFGLTPTKSRLLEFTYEQNDFSDALYPGAAMDSPEEKGDIYRLRYVDAFETGPVNDMDVRAYFSDVDHLMNNFDLRAPPNYASGPNVGQPMLRETPTTSRTMGIRAILSTGFHKTDMEYGMDLQRNERDAVLNNRENGVKALSFLWPDADIQQYGIFAEATTSLSERSNVKYGLRVDHVKRAVGKADDKPAMVSPNTAYDTYYGIRANAARNEINLGGLFRYTRELTPEITAFVGISRSARTADATELFMNKWHSADPSQRWVGNPGLEPEKHHQIDIGLTRKDRRYEVNAVAFHDDVTDYILRDTARGQSGILLSDNADIYRNVDATLHGLELDGRFDLTEHIELGGSLAYARATNTTDDRPIAKTPPLNGKFHIDYDTDHWRVGAQLRFATEQDRIDEISKQEVGKTSGWAVFDIHGIYRINDALRLSVGIDNLWDKTYAEHASRSNLLDPTAIKVNEPGRIFWLKTRAEF</sequence>
<dbReference type="Gene3D" id="2.40.170.20">
    <property type="entry name" value="TonB-dependent receptor, beta-barrel domain"/>
    <property type="match status" value="1"/>
</dbReference>
<evidence type="ECO:0000313" key="12">
    <source>
        <dbReference type="EMBL" id="VFK41965.1"/>
    </source>
</evidence>
<organism evidence="13">
    <name type="scientific">Candidatus Kentrum sp. SD</name>
    <dbReference type="NCBI Taxonomy" id="2126332"/>
    <lineage>
        <taxon>Bacteria</taxon>
        <taxon>Pseudomonadati</taxon>
        <taxon>Pseudomonadota</taxon>
        <taxon>Gammaproteobacteria</taxon>
        <taxon>Candidatus Kentrum</taxon>
    </lineage>
</organism>
<dbReference type="InterPro" id="IPR012910">
    <property type="entry name" value="Plug_dom"/>
</dbReference>
<evidence type="ECO:0000256" key="6">
    <source>
        <dbReference type="ARBA" id="ARBA00023136"/>
    </source>
</evidence>
<comment type="similarity">
    <text evidence="8 9">Belongs to the TonB-dependent receptor family.</text>
</comment>
<keyword evidence="5 9" id="KW-0798">TonB box</keyword>
<comment type="subcellular location">
    <subcellularLocation>
        <location evidence="1 8">Cell outer membrane</location>
        <topology evidence="1 8">Multi-pass membrane protein</topology>
    </subcellularLocation>
</comment>
<dbReference type="CDD" id="cd01347">
    <property type="entry name" value="ligand_gated_channel"/>
    <property type="match status" value="1"/>
</dbReference>
<dbReference type="InterPro" id="IPR037066">
    <property type="entry name" value="Plug_dom_sf"/>
</dbReference>
<keyword evidence="4 8" id="KW-0812">Transmembrane</keyword>
<proteinExistence type="inferred from homology"/>
<dbReference type="InterPro" id="IPR010100">
    <property type="entry name" value="TonB-dep_Cu_rcpt"/>
</dbReference>
<dbReference type="PANTHER" id="PTHR30069">
    <property type="entry name" value="TONB-DEPENDENT OUTER MEMBRANE RECEPTOR"/>
    <property type="match status" value="1"/>
</dbReference>
<dbReference type="Pfam" id="PF07715">
    <property type="entry name" value="Plug"/>
    <property type="match status" value="1"/>
</dbReference>
<keyword evidence="2 8" id="KW-0813">Transport</keyword>
<dbReference type="Gene3D" id="2.170.130.10">
    <property type="entry name" value="TonB-dependent receptor, plug domain"/>
    <property type="match status" value="1"/>
</dbReference>